<dbReference type="OrthoDB" id="2030399at2"/>
<evidence type="ECO:0008006" key="3">
    <source>
        <dbReference type="Google" id="ProtNLM"/>
    </source>
</evidence>
<sequence length="267" mass="31471">MSDIITSKNLDDVIESNKKIRDDVIRLVNETKVRFNTSVVTSADRFAFKILKENNLIQMPVEDKYFGGAIIVKGNLRIPIINTAQPRVYQYFVAWHEIYHLFYDNNIKNETHEVKIDMEINERMADYFAANMILGNVYDYYYSLEDENFIDRIIKCMDVYKAPYKAVLIQLYEDALLKYNDSNLRKSILNNFDNQPENLIGKFEELGLDCELVKPSFIFDTGDLEKRIVKNINGNPEVTYHEDNYKHFLNIKRTVKKLVEDLSYDNR</sequence>
<evidence type="ECO:0000313" key="1">
    <source>
        <dbReference type="EMBL" id="SHJ80010.1"/>
    </source>
</evidence>
<protein>
    <recommendedName>
        <fullName evidence="3">IrrE N-terminal-like domain-containing protein</fullName>
    </recommendedName>
</protein>
<keyword evidence="2" id="KW-1185">Reference proteome</keyword>
<dbReference type="EMBL" id="FRAG01000009">
    <property type="protein sequence ID" value="SHJ80010.1"/>
    <property type="molecule type" value="Genomic_DNA"/>
</dbReference>
<dbReference type="Proteomes" id="UP000184465">
    <property type="component" value="Unassembled WGS sequence"/>
</dbReference>
<reference evidence="1 2" key="1">
    <citation type="submission" date="2016-11" db="EMBL/GenBank/DDBJ databases">
        <authorList>
            <person name="Jaros S."/>
            <person name="Januszkiewicz K."/>
            <person name="Wedrychowicz H."/>
        </authorList>
    </citation>
    <scope>NUCLEOTIDE SEQUENCE [LARGE SCALE GENOMIC DNA]</scope>
    <source>
        <strain evidence="1 2">DSM 15212</strain>
    </source>
</reference>
<organism evidence="1 2">
    <name type="scientific">Paramaledivibacter caminithermalis (strain DSM 15212 / CIP 107654 / DViRD3)</name>
    <name type="common">Clostridium caminithermale</name>
    <dbReference type="NCBI Taxonomy" id="1121301"/>
    <lineage>
        <taxon>Bacteria</taxon>
        <taxon>Bacillati</taxon>
        <taxon>Bacillota</taxon>
        <taxon>Clostridia</taxon>
        <taxon>Peptostreptococcales</taxon>
        <taxon>Caminicellaceae</taxon>
        <taxon>Paramaledivibacter</taxon>
    </lineage>
</organism>
<gene>
    <name evidence="1" type="ORF">SAMN02745912_01144</name>
</gene>
<name>A0A1M6M9G6_PARC5</name>
<dbReference type="RefSeq" id="WP_073147835.1">
    <property type="nucleotide sequence ID" value="NZ_FRAG01000009.1"/>
</dbReference>
<dbReference type="STRING" id="1121301.SAMN02745912_01144"/>
<accession>A0A1M6M9G6</accession>
<dbReference type="Gene3D" id="1.10.10.2910">
    <property type="match status" value="1"/>
</dbReference>
<dbReference type="AlphaFoldDB" id="A0A1M6M9G6"/>
<evidence type="ECO:0000313" key="2">
    <source>
        <dbReference type="Proteomes" id="UP000184465"/>
    </source>
</evidence>
<proteinExistence type="predicted"/>